<dbReference type="Proteomes" id="UP000827986">
    <property type="component" value="Unassembled WGS sequence"/>
</dbReference>
<dbReference type="Pfam" id="PF07686">
    <property type="entry name" value="V-set"/>
    <property type="match status" value="1"/>
</dbReference>
<evidence type="ECO:0000259" key="9">
    <source>
        <dbReference type="PROSITE" id="PS50835"/>
    </source>
</evidence>
<evidence type="ECO:0000313" key="10">
    <source>
        <dbReference type="EMBL" id="KAH1184644.1"/>
    </source>
</evidence>
<dbReference type="PROSITE" id="PS50835">
    <property type="entry name" value="IG_LIKE"/>
    <property type="match status" value="2"/>
</dbReference>
<keyword evidence="2" id="KW-0812">Transmembrane</keyword>
<dbReference type="GO" id="GO:0050852">
    <property type="term" value="P:T cell receptor signaling pathway"/>
    <property type="evidence" value="ECO:0007669"/>
    <property type="project" value="TreeGrafter"/>
</dbReference>
<dbReference type="EMBL" id="JAHDVG010000464">
    <property type="protein sequence ID" value="KAH1184644.1"/>
    <property type="molecule type" value="Genomic_DNA"/>
</dbReference>
<reference evidence="10" key="1">
    <citation type="submission" date="2021-09" db="EMBL/GenBank/DDBJ databases">
        <title>The genome of Mauremys mutica provides insights into the evolution of semi-aquatic lifestyle.</title>
        <authorList>
            <person name="Gong S."/>
            <person name="Gao Y."/>
        </authorList>
    </citation>
    <scope>NUCLEOTIDE SEQUENCE</scope>
    <source>
        <strain evidence="10">MM-2020</strain>
        <tissue evidence="10">Muscle</tissue>
    </source>
</reference>
<keyword evidence="5" id="KW-0472">Membrane</keyword>
<keyword evidence="3" id="KW-0732">Signal</keyword>
<dbReference type="GO" id="GO:0009897">
    <property type="term" value="C:external side of plasma membrane"/>
    <property type="evidence" value="ECO:0007669"/>
    <property type="project" value="TreeGrafter"/>
</dbReference>
<dbReference type="InterPro" id="IPR013320">
    <property type="entry name" value="ConA-like_dom_sf"/>
</dbReference>
<dbReference type="AlphaFoldDB" id="A0A9D3XNB3"/>
<feature type="domain" description="Ig-like" evidence="9">
    <location>
        <begin position="88"/>
        <end position="174"/>
    </location>
</feature>
<dbReference type="Gene3D" id="2.60.40.10">
    <property type="entry name" value="Immunoglobulins"/>
    <property type="match status" value="2"/>
</dbReference>
<keyword evidence="6" id="KW-0393">Immunoglobulin domain</keyword>
<keyword evidence="4" id="KW-1133">Transmembrane helix</keyword>
<organism evidence="10 11">
    <name type="scientific">Mauremys mutica</name>
    <name type="common">yellowpond turtle</name>
    <dbReference type="NCBI Taxonomy" id="74926"/>
    <lineage>
        <taxon>Eukaryota</taxon>
        <taxon>Metazoa</taxon>
        <taxon>Chordata</taxon>
        <taxon>Craniata</taxon>
        <taxon>Vertebrata</taxon>
        <taxon>Euteleostomi</taxon>
        <taxon>Archelosauria</taxon>
        <taxon>Testudinata</taxon>
        <taxon>Testudines</taxon>
        <taxon>Cryptodira</taxon>
        <taxon>Durocryptodira</taxon>
        <taxon>Testudinoidea</taxon>
        <taxon>Geoemydidae</taxon>
        <taxon>Geoemydinae</taxon>
        <taxon>Mauremys</taxon>
    </lineage>
</organism>
<dbReference type="InterPro" id="IPR013106">
    <property type="entry name" value="Ig_V-set"/>
</dbReference>
<dbReference type="InterPro" id="IPR036179">
    <property type="entry name" value="Ig-like_dom_sf"/>
</dbReference>
<dbReference type="PRINTS" id="PR01407">
    <property type="entry name" value="BUTYPHLNCDUF"/>
</dbReference>
<dbReference type="PANTHER" id="PTHR24100:SF149">
    <property type="entry name" value="BG-LIKE ANTIGEN 1-RELATED"/>
    <property type="match status" value="1"/>
</dbReference>
<dbReference type="CDD" id="cd05713">
    <property type="entry name" value="IgV_MOG_like"/>
    <property type="match status" value="1"/>
</dbReference>
<evidence type="ECO:0000256" key="2">
    <source>
        <dbReference type="ARBA" id="ARBA00022692"/>
    </source>
</evidence>
<keyword evidence="7" id="KW-0175">Coiled coil</keyword>
<dbReference type="InterPro" id="IPR043136">
    <property type="entry name" value="B30.2/SPRY_sf"/>
</dbReference>
<feature type="coiled-coil region" evidence="7">
    <location>
        <begin position="256"/>
        <end position="355"/>
    </location>
</feature>
<dbReference type="PROSITE" id="PS50188">
    <property type="entry name" value="B302_SPRY"/>
    <property type="match status" value="1"/>
</dbReference>
<evidence type="ECO:0000256" key="3">
    <source>
        <dbReference type="ARBA" id="ARBA00022729"/>
    </source>
</evidence>
<sequence>MEVRWFRSQFSAVVHLYRDGQDQYAEQMLEYRGRTELLRDDITNGRVSLRIRDIQLSDKGQYTCFFQSSVTYEEALLELQVAGLGSDPNISVEGHQDGGIRVVCRSSGWYPEPEAQWRDLQGQLLPSASENISQEAGGLFQTEIAIVLTEESNQKVSCCIRNPQLNQERESAISIAGWRSAQLYAVDVTLDPNTAHPNLILSEDQKTVTYDERRQDLPDNPERFNTYPTVLGANGFTGGRFYWEVEVGDKTNWTVGEKIQAHLKSLREEREKLLRLKVNGEKRSQEYLIQTQTERQKIVSEFQQLRQFLEEQERHLLAQLEKLEKEIPKIQNDNASKLSEEISCLSNLISELEGKGQEPGVNSCRCEKGKFQQPVEISPELEKRLDNFSQQTVALMETLRKFKGRTCLIGGWAIPIGPEINLDDSAI</sequence>
<comment type="caution">
    <text evidence="10">The sequence shown here is derived from an EMBL/GenBank/DDBJ whole genome shotgun (WGS) entry which is preliminary data.</text>
</comment>
<comment type="subcellular location">
    <subcellularLocation>
        <location evidence="1">Membrane</location>
    </subcellularLocation>
</comment>
<dbReference type="GO" id="GO:0001817">
    <property type="term" value="P:regulation of cytokine production"/>
    <property type="evidence" value="ECO:0007669"/>
    <property type="project" value="TreeGrafter"/>
</dbReference>
<dbReference type="InterPro" id="IPR007110">
    <property type="entry name" value="Ig-like_dom"/>
</dbReference>
<dbReference type="InterPro" id="IPR001870">
    <property type="entry name" value="B30.2/SPRY"/>
</dbReference>
<evidence type="ECO:0000256" key="4">
    <source>
        <dbReference type="ARBA" id="ARBA00022989"/>
    </source>
</evidence>
<feature type="domain" description="B30.2/SPRY" evidence="8">
    <location>
        <begin position="168"/>
        <end position="360"/>
    </location>
</feature>
<dbReference type="FunFam" id="2.60.40.10:FF:000088">
    <property type="entry name" value="Butyrophilin subfamily 1 member A1"/>
    <property type="match status" value="1"/>
</dbReference>
<dbReference type="Pfam" id="PF22705">
    <property type="entry name" value="C2-set_3"/>
    <property type="match status" value="1"/>
</dbReference>
<dbReference type="InterPro" id="IPR003879">
    <property type="entry name" value="Butyrophylin_SPRY"/>
</dbReference>
<dbReference type="GO" id="GO:0005102">
    <property type="term" value="F:signaling receptor binding"/>
    <property type="evidence" value="ECO:0007669"/>
    <property type="project" value="TreeGrafter"/>
</dbReference>
<dbReference type="InterPro" id="IPR013783">
    <property type="entry name" value="Ig-like_fold"/>
</dbReference>
<evidence type="ECO:0000313" key="11">
    <source>
        <dbReference type="Proteomes" id="UP000827986"/>
    </source>
</evidence>
<dbReference type="InterPro" id="IPR050504">
    <property type="entry name" value="IgSF_BTN/MOG"/>
</dbReference>
<dbReference type="FunFam" id="2.60.40.10:FF:000208">
    <property type="entry name" value="Butyrophilin subfamily 1 member A1"/>
    <property type="match status" value="1"/>
</dbReference>
<dbReference type="PANTHER" id="PTHR24100">
    <property type="entry name" value="BUTYROPHILIN"/>
    <property type="match status" value="1"/>
</dbReference>
<evidence type="ECO:0000256" key="7">
    <source>
        <dbReference type="SAM" id="Coils"/>
    </source>
</evidence>
<evidence type="ECO:0000256" key="1">
    <source>
        <dbReference type="ARBA" id="ARBA00004370"/>
    </source>
</evidence>
<gene>
    <name evidence="10" type="ORF">KIL84_012585</name>
</gene>
<proteinExistence type="predicted"/>
<dbReference type="InterPro" id="IPR006574">
    <property type="entry name" value="PRY"/>
</dbReference>
<name>A0A9D3XNB3_9SAUR</name>
<evidence type="ECO:0000256" key="5">
    <source>
        <dbReference type="ARBA" id="ARBA00023136"/>
    </source>
</evidence>
<dbReference type="SMART" id="SM00589">
    <property type="entry name" value="PRY"/>
    <property type="match status" value="1"/>
</dbReference>
<dbReference type="InterPro" id="IPR053896">
    <property type="entry name" value="BTN3A2-like_Ig-C"/>
</dbReference>
<dbReference type="Gene3D" id="2.60.120.920">
    <property type="match status" value="1"/>
</dbReference>
<keyword evidence="11" id="KW-1185">Reference proteome</keyword>
<dbReference type="SUPFAM" id="SSF48726">
    <property type="entry name" value="Immunoglobulin"/>
    <property type="match status" value="2"/>
</dbReference>
<evidence type="ECO:0000259" key="8">
    <source>
        <dbReference type="PROSITE" id="PS50188"/>
    </source>
</evidence>
<dbReference type="Pfam" id="PF13765">
    <property type="entry name" value="PRY"/>
    <property type="match status" value="1"/>
</dbReference>
<protein>
    <submittedName>
        <fullName evidence="10">Uncharacterized protein</fullName>
    </submittedName>
</protein>
<evidence type="ECO:0000256" key="6">
    <source>
        <dbReference type="ARBA" id="ARBA00023319"/>
    </source>
</evidence>
<feature type="domain" description="Ig-like" evidence="9">
    <location>
        <begin position="1"/>
        <end position="78"/>
    </location>
</feature>
<accession>A0A9D3XNB3</accession>
<dbReference type="SUPFAM" id="SSF49899">
    <property type="entry name" value="Concanavalin A-like lectins/glucanases"/>
    <property type="match status" value="1"/>
</dbReference>